<name>A0A811LRI3_9BILA</name>
<keyword evidence="4" id="KW-1185">Reference proteome</keyword>
<gene>
    <name evidence="3" type="ORF">BOKJ2_LOCUS13523</name>
</gene>
<reference evidence="3" key="1">
    <citation type="submission" date="2020-09" db="EMBL/GenBank/DDBJ databases">
        <authorList>
            <person name="Kikuchi T."/>
        </authorList>
    </citation>
    <scope>NUCLEOTIDE SEQUENCE</scope>
    <source>
        <strain evidence="3">SH1</strain>
    </source>
</reference>
<comment type="caution">
    <text evidence="3">The sequence shown here is derived from an EMBL/GenBank/DDBJ whole genome shotgun (WGS) entry which is preliminary data.</text>
</comment>
<dbReference type="EMBL" id="CAJFDH010000006">
    <property type="protein sequence ID" value="CAD5229464.1"/>
    <property type="molecule type" value="Genomic_DNA"/>
</dbReference>
<organism evidence="3 4">
    <name type="scientific">Bursaphelenchus okinawaensis</name>
    <dbReference type="NCBI Taxonomy" id="465554"/>
    <lineage>
        <taxon>Eukaryota</taxon>
        <taxon>Metazoa</taxon>
        <taxon>Ecdysozoa</taxon>
        <taxon>Nematoda</taxon>
        <taxon>Chromadorea</taxon>
        <taxon>Rhabditida</taxon>
        <taxon>Tylenchina</taxon>
        <taxon>Tylenchomorpha</taxon>
        <taxon>Aphelenchoidea</taxon>
        <taxon>Aphelenchoididae</taxon>
        <taxon>Bursaphelenchus</taxon>
    </lineage>
</organism>
<keyword evidence="2" id="KW-1133">Transmembrane helix</keyword>
<protein>
    <submittedName>
        <fullName evidence="3">Uncharacterized protein</fullName>
    </submittedName>
</protein>
<evidence type="ECO:0000313" key="3">
    <source>
        <dbReference type="EMBL" id="CAD5229464.1"/>
    </source>
</evidence>
<sequence>MLLYSNTIVRQTNRGCCCNVHYTLVLNGLIRGTAIERWGTSGDVRISERNDVSPPSPRSFKRPQGTLESHRSFTVFSITTTTTMFRNVLLAIVFAFVAVFVCSEARPQSDWSGSGSILDNTGGALSADGGSYYGSYNNFNSRAAGYNPYFANGLFG</sequence>
<evidence type="ECO:0000313" key="4">
    <source>
        <dbReference type="Proteomes" id="UP000614601"/>
    </source>
</evidence>
<keyword evidence="2" id="KW-0812">Transmembrane</keyword>
<feature type="region of interest" description="Disordered" evidence="1">
    <location>
        <begin position="46"/>
        <end position="65"/>
    </location>
</feature>
<dbReference type="Proteomes" id="UP000614601">
    <property type="component" value="Unassembled WGS sequence"/>
</dbReference>
<feature type="transmembrane region" description="Helical" evidence="2">
    <location>
        <begin position="84"/>
        <end position="102"/>
    </location>
</feature>
<dbReference type="EMBL" id="CAJFCW020000006">
    <property type="protein sequence ID" value="CAG9126715.1"/>
    <property type="molecule type" value="Genomic_DNA"/>
</dbReference>
<dbReference type="AlphaFoldDB" id="A0A811LRI3"/>
<keyword evidence="2" id="KW-0472">Membrane</keyword>
<dbReference type="OrthoDB" id="10527612at2759"/>
<accession>A0A811LRI3</accession>
<proteinExistence type="predicted"/>
<evidence type="ECO:0000256" key="1">
    <source>
        <dbReference type="SAM" id="MobiDB-lite"/>
    </source>
</evidence>
<dbReference type="Proteomes" id="UP000783686">
    <property type="component" value="Unassembled WGS sequence"/>
</dbReference>
<evidence type="ECO:0000256" key="2">
    <source>
        <dbReference type="SAM" id="Phobius"/>
    </source>
</evidence>